<feature type="region of interest" description="Disordered" evidence="13">
    <location>
        <begin position="443"/>
        <end position="475"/>
    </location>
</feature>
<dbReference type="InterPro" id="IPR011320">
    <property type="entry name" value="RNase_H1_N"/>
</dbReference>
<dbReference type="SUPFAM" id="SSF55658">
    <property type="entry name" value="L9 N-domain-like"/>
    <property type="match status" value="3"/>
</dbReference>
<dbReference type="EnsemblMetazoa" id="PPA08410.1">
    <property type="protein sequence ID" value="PPA08410.1"/>
    <property type="gene ID" value="WBGene00097964"/>
</dbReference>
<feature type="compositionally biased region" description="Basic and acidic residues" evidence="13">
    <location>
        <begin position="332"/>
        <end position="342"/>
    </location>
</feature>
<evidence type="ECO:0000259" key="14">
    <source>
        <dbReference type="Pfam" id="PF01693"/>
    </source>
</evidence>
<feature type="region of interest" description="Disordered" evidence="13">
    <location>
        <begin position="332"/>
        <end position="395"/>
    </location>
</feature>
<dbReference type="Proteomes" id="UP000005239">
    <property type="component" value="Unassembled WGS sequence"/>
</dbReference>
<dbReference type="InterPro" id="IPR005024">
    <property type="entry name" value="Snf7_fam"/>
</dbReference>
<dbReference type="GO" id="GO:0000815">
    <property type="term" value="C:ESCRT III complex"/>
    <property type="evidence" value="ECO:0000318"/>
    <property type="project" value="GO_Central"/>
</dbReference>
<evidence type="ECO:0000256" key="11">
    <source>
        <dbReference type="ARBA" id="ARBA00022842"/>
    </source>
</evidence>
<dbReference type="FunFam" id="3.40.970.10:FF:000002">
    <property type="entry name" value="Ribonuclease H"/>
    <property type="match status" value="1"/>
</dbReference>
<dbReference type="Gene3D" id="3.40.970.10">
    <property type="entry name" value="Ribonuclease H1, N-terminal domain"/>
    <property type="match status" value="3"/>
</dbReference>
<dbReference type="Pfam" id="PF03357">
    <property type="entry name" value="Snf7"/>
    <property type="match status" value="1"/>
</dbReference>
<feature type="domain" description="Ribonuclease H1 N-terminal" evidence="14">
    <location>
        <begin position="399"/>
        <end position="441"/>
    </location>
</feature>
<protein>
    <recommendedName>
        <fullName evidence="6">Ribonuclease H</fullName>
        <ecNumber evidence="5">3.1.26.4</ecNumber>
    </recommendedName>
</protein>
<keyword evidence="9" id="KW-0255">Endonuclease</keyword>
<name>A0A2A6B643_PRIPA</name>
<dbReference type="Gene3D" id="6.10.140.1230">
    <property type="match status" value="1"/>
</dbReference>
<dbReference type="GO" id="GO:0004523">
    <property type="term" value="F:RNA-DNA hybrid ribonuclease activity"/>
    <property type="evidence" value="ECO:0007669"/>
    <property type="project" value="UniProtKB-EC"/>
</dbReference>
<evidence type="ECO:0000256" key="12">
    <source>
        <dbReference type="SAM" id="Coils"/>
    </source>
</evidence>
<comment type="similarity">
    <text evidence="4">Belongs to the SNF7 family.</text>
</comment>
<evidence type="ECO:0000256" key="9">
    <source>
        <dbReference type="ARBA" id="ARBA00022759"/>
    </source>
</evidence>
<gene>
    <name evidence="15" type="primary">WBGene00097964</name>
</gene>
<comment type="function">
    <text evidence="2">Endonuclease that specifically degrades the RNA of RNA-DNA hybrids.</text>
</comment>
<dbReference type="GO" id="GO:0015031">
    <property type="term" value="P:protein transport"/>
    <property type="evidence" value="ECO:0000318"/>
    <property type="project" value="GO_Central"/>
</dbReference>
<accession>A0A8R1U8E7</accession>
<dbReference type="EC" id="3.1.26.4" evidence="5"/>
<comment type="similarity">
    <text evidence="3">Belongs to the RNase H family.</text>
</comment>
<feature type="coiled-coil region" evidence="12">
    <location>
        <begin position="12"/>
        <end position="56"/>
    </location>
</feature>
<dbReference type="GO" id="GO:0032509">
    <property type="term" value="P:endosome transport via multivesicular body sorting pathway"/>
    <property type="evidence" value="ECO:0000318"/>
    <property type="project" value="GO_Central"/>
</dbReference>
<feature type="domain" description="Ribonuclease H1 N-terminal" evidence="14">
    <location>
        <begin position="275"/>
        <end position="317"/>
    </location>
</feature>
<proteinExistence type="inferred from homology"/>
<dbReference type="AlphaFoldDB" id="A0A2A6B643"/>
<evidence type="ECO:0000256" key="10">
    <source>
        <dbReference type="ARBA" id="ARBA00022801"/>
    </source>
</evidence>
<accession>A0A2A6B643</accession>
<sequence>MMGLFGKTKDPKERVRELQRKMRREMTSLDRQIHAIEREENKVKAQIKEAAKKNDKDVCKILAKSIVQSRTAVRKMHVSKAQINSVIMGMQEQLAAMRMAGSIKSSTQVMRSMQALVKAPEIMKTMREMGAEMTKLGIIEEMMEDTFESMEPEDLEEKAEEEVQKVLAEILEGKLSSAPRVPIKNPAAHAEQDADYDDMQARLAKMSGSLKFYGVAHGFHRGVYEDWAQAHKEIDAFPQPVYKKFETREEAEKYVESAKPARVEFANCEDESGAWYAVARGKVVGVFAKYDDVQRHIDGYPQPLHKKFDNYDDAKAFVDKFYEGKFDREAEKKEKEEKVEKSSEEEEEVMEKKDTNGTTSSAPPPKKEKREKKEKVAVAVDDTPRETRSSRGGAKPVTYYAVARGNRTGVFTDWNECKAATTGFKGARFKKFDVEADAEMFAAGKSMKEIEGSKRKASESDDASPPKKGRKGTKA</sequence>
<evidence type="ECO:0000313" key="15">
    <source>
        <dbReference type="EnsemblMetazoa" id="PPA08410.1"/>
    </source>
</evidence>
<evidence type="ECO:0000256" key="3">
    <source>
        <dbReference type="ARBA" id="ARBA00005300"/>
    </source>
</evidence>
<keyword evidence="8" id="KW-0479">Metal-binding</keyword>
<evidence type="ECO:0000256" key="4">
    <source>
        <dbReference type="ARBA" id="ARBA00006190"/>
    </source>
</evidence>
<dbReference type="FunFam" id="3.40.970.10:FF:000001">
    <property type="entry name" value="Ribonuclease H1"/>
    <property type="match status" value="2"/>
</dbReference>
<evidence type="ECO:0000256" key="2">
    <source>
        <dbReference type="ARBA" id="ARBA00004065"/>
    </source>
</evidence>
<feature type="compositionally biased region" description="Basic and acidic residues" evidence="13">
    <location>
        <begin position="446"/>
        <end position="459"/>
    </location>
</feature>
<comment type="cofactor">
    <cofactor evidence="1">
        <name>Mg(2+)</name>
        <dbReference type="ChEBI" id="CHEBI:18420"/>
    </cofactor>
</comment>
<dbReference type="GO" id="GO:0046872">
    <property type="term" value="F:metal ion binding"/>
    <property type="evidence" value="ECO:0007669"/>
    <property type="project" value="UniProtKB-KW"/>
</dbReference>
<feature type="domain" description="Ribonuclease H1 N-terminal" evidence="14">
    <location>
        <begin position="211"/>
        <end position="254"/>
    </location>
</feature>
<evidence type="ECO:0000313" key="16">
    <source>
        <dbReference type="Proteomes" id="UP000005239"/>
    </source>
</evidence>
<dbReference type="PANTHER" id="PTHR10476">
    <property type="entry name" value="CHARGED MULTIVESICULAR BODY PROTEIN"/>
    <property type="match status" value="1"/>
</dbReference>
<reference evidence="16" key="1">
    <citation type="journal article" date="2008" name="Nat. Genet.">
        <title>The Pristionchus pacificus genome provides a unique perspective on nematode lifestyle and parasitism.</title>
        <authorList>
            <person name="Dieterich C."/>
            <person name="Clifton S.W."/>
            <person name="Schuster L.N."/>
            <person name="Chinwalla A."/>
            <person name="Delehaunty K."/>
            <person name="Dinkelacker I."/>
            <person name="Fulton L."/>
            <person name="Fulton R."/>
            <person name="Godfrey J."/>
            <person name="Minx P."/>
            <person name="Mitreva M."/>
            <person name="Roeseler W."/>
            <person name="Tian H."/>
            <person name="Witte H."/>
            <person name="Yang S.P."/>
            <person name="Wilson R.K."/>
            <person name="Sommer R.J."/>
        </authorList>
    </citation>
    <scope>NUCLEOTIDE SEQUENCE [LARGE SCALE GENOMIC DNA]</scope>
    <source>
        <strain evidence="16">PS312</strain>
    </source>
</reference>
<dbReference type="InterPro" id="IPR037056">
    <property type="entry name" value="RNase_H1_N_sf"/>
</dbReference>
<keyword evidence="11" id="KW-0460">Magnesium</keyword>
<dbReference type="InterPro" id="IPR009027">
    <property type="entry name" value="Ribosomal_bL9/RNase_H1_N"/>
</dbReference>
<keyword evidence="7" id="KW-0540">Nuclease</keyword>
<keyword evidence="16" id="KW-1185">Reference proteome</keyword>
<reference evidence="15" key="2">
    <citation type="submission" date="2022-06" db="UniProtKB">
        <authorList>
            <consortium name="EnsemblMetazoa"/>
        </authorList>
    </citation>
    <scope>IDENTIFICATION</scope>
    <source>
        <strain evidence="15">PS312</strain>
    </source>
</reference>
<feature type="compositionally biased region" description="Basic and acidic residues" evidence="13">
    <location>
        <begin position="365"/>
        <end position="389"/>
    </location>
</feature>
<dbReference type="Pfam" id="PF01693">
    <property type="entry name" value="Cauli_VI"/>
    <property type="match status" value="3"/>
</dbReference>
<evidence type="ECO:0000256" key="13">
    <source>
        <dbReference type="SAM" id="MobiDB-lite"/>
    </source>
</evidence>
<evidence type="ECO:0000256" key="1">
    <source>
        <dbReference type="ARBA" id="ARBA00001946"/>
    </source>
</evidence>
<dbReference type="GO" id="GO:0045324">
    <property type="term" value="P:late endosome to vacuole transport"/>
    <property type="evidence" value="ECO:0000318"/>
    <property type="project" value="GO_Central"/>
</dbReference>
<organism evidence="15 16">
    <name type="scientific">Pristionchus pacificus</name>
    <name type="common">Parasitic nematode worm</name>
    <dbReference type="NCBI Taxonomy" id="54126"/>
    <lineage>
        <taxon>Eukaryota</taxon>
        <taxon>Metazoa</taxon>
        <taxon>Ecdysozoa</taxon>
        <taxon>Nematoda</taxon>
        <taxon>Chromadorea</taxon>
        <taxon>Rhabditida</taxon>
        <taxon>Rhabditina</taxon>
        <taxon>Diplogasteromorpha</taxon>
        <taxon>Diplogasteroidea</taxon>
        <taxon>Neodiplogasteridae</taxon>
        <taxon>Pristionchus</taxon>
    </lineage>
</organism>
<evidence type="ECO:0000256" key="7">
    <source>
        <dbReference type="ARBA" id="ARBA00022722"/>
    </source>
</evidence>
<evidence type="ECO:0000256" key="6">
    <source>
        <dbReference type="ARBA" id="ARBA00017721"/>
    </source>
</evidence>
<dbReference type="GO" id="GO:0005771">
    <property type="term" value="C:multivesicular body"/>
    <property type="evidence" value="ECO:0000318"/>
    <property type="project" value="GO_Central"/>
</dbReference>
<evidence type="ECO:0000256" key="8">
    <source>
        <dbReference type="ARBA" id="ARBA00022723"/>
    </source>
</evidence>
<evidence type="ECO:0000256" key="5">
    <source>
        <dbReference type="ARBA" id="ARBA00012180"/>
    </source>
</evidence>
<keyword evidence="10" id="KW-0378">Hydrolase</keyword>
<keyword evidence="12" id="KW-0175">Coiled coil</keyword>